<protein>
    <submittedName>
        <fullName evidence="2">PAS domain-containing protein</fullName>
    </submittedName>
</protein>
<dbReference type="CDD" id="cd00130">
    <property type="entry name" value="PAS"/>
    <property type="match status" value="1"/>
</dbReference>
<proteinExistence type="predicted"/>
<evidence type="ECO:0000313" key="3">
    <source>
        <dbReference type="Proteomes" id="UP001574673"/>
    </source>
</evidence>
<name>A0ABV4UDX5_9RHOO</name>
<comment type="caution">
    <text evidence="2">The sequence shown here is derived from an EMBL/GenBank/DDBJ whole genome shotgun (WGS) entry which is preliminary data.</text>
</comment>
<accession>A0ABV4UDX5</accession>
<dbReference type="PROSITE" id="PS50112">
    <property type="entry name" value="PAS"/>
    <property type="match status" value="1"/>
</dbReference>
<evidence type="ECO:0000259" key="1">
    <source>
        <dbReference type="PROSITE" id="PS50112"/>
    </source>
</evidence>
<keyword evidence="3" id="KW-1185">Reference proteome</keyword>
<dbReference type="SUPFAM" id="SSF55785">
    <property type="entry name" value="PYP-like sensor domain (PAS domain)"/>
    <property type="match status" value="1"/>
</dbReference>
<reference evidence="3" key="1">
    <citation type="submission" date="2024-06" db="EMBL/GenBank/DDBJ databases">
        <title>Radixoralia hellwigii gen. nov., sp nov., isolated from a root canal in the human oral cavity.</title>
        <authorList>
            <person name="Bartsch S."/>
            <person name="Wittmer A."/>
            <person name="Schulz A.-K."/>
            <person name="Neumann-Schaal M."/>
            <person name="Wolf J."/>
            <person name="Gronow S."/>
            <person name="Tennert C."/>
            <person name="Haecker G."/>
            <person name="Cieplik F."/>
            <person name="Al-Ahmad A."/>
        </authorList>
    </citation>
    <scope>NUCLEOTIDE SEQUENCE [LARGE SCALE GENOMIC DNA]</scope>
    <source>
        <strain evidence="3">Wk13</strain>
    </source>
</reference>
<dbReference type="InterPro" id="IPR000014">
    <property type="entry name" value="PAS"/>
</dbReference>
<gene>
    <name evidence="2" type="ORF">ABCS64_04925</name>
</gene>
<dbReference type="Pfam" id="PF08447">
    <property type="entry name" value="PAS_3"/>
    <property type="match status" value="1"/>
</dbReference>
<dbReference type="RefSeq" id="WP_418890788.1">
    <property type="nucleotide sequence ID" value="NZ_JBEUWX010000002.1"/>
</dbReference>
<evidence type="ECO:0000313" key="2">
    <source>
        <dbReference type="EMBL" id="MFA9949678.1"/>
    </source>
</evidence>
<organism evidence="2 3">
    <name type="scientific">Dentiradicibacter hellwigii</name>
    <dbReference type="NCBI Taxonomy" id="3149053"/>
    <lineage>
        <taxon>Bacteria</taxon>
        <taxon>Pseudomonadati</taxon>
        <taxon>Pseudomonadota</taxon>
        <taxon>Betaproteobacteria</taxon>
        <taxon>Rhodocyclales</taxon>
        <taxon>Rhodocyclaceae</taxon>
        <taxon>Dentiradicibacter</taxon>
    </lineage>
</organism>
<dbReference type="EMBL" id="JBEUWX010000002">
    <property type="protein sequence ID" value="MFA9949678.1"/>
    <property type="molecule type" value="Genomic_DNA"/>
</dbReference>
<dbReference type="InterPro" id="IPR013655">
    <property type="entry name" value="PAS_fold_3"/>
</dbReference>
<dbReference type="InterPro" id="IPR035965">
    <property type="entry name" value="PAS-like_dom_sf"/>
</dbReference>
<dbReference type="Gene3D" id="3.30.450.20">
    <property type="entry name" value="PAS domain"/>
    <property type="match status" value="1"/>
</dbReference>
<feature type="domain" description="PAS" evidence="1">
    <location>
        <begin position="48"/>
        <end position="83"/>
    </location>
</feature>
<sequence>MKDMEPSQVVGSGKEYTLAYYDGSQRKIFVTDIETDFPEGKLIVSCTDPAGIITQCNQAFVDMSGYTREDLIGQPHSILRHPDLPKAAFADLWTTVQSGKKWHGYVKNLRKDGGYYWVYAVVVPNIRGGKIVGYTSVRRKPSRTKIESLIPVYADLKAKEAS</sequence>
<dbReference type="NCBIfam" id="TIGR00229">
    <property type="entry name" value="sensory_box"/>
    <property type="match status" value="1"/>
</dbReference>
<dbReference type="Proteomes" id="UP001574673">
    <property type="component" value="Unassembled WGS sequence"/>
</dbReference>